<evidence type="ECO:0000259" key="2">
    <source>
        <dbReference type="Pfam" id="PF18153"/>
    </source>
</evidence>
<dbReference type="Proteomes" id="UP000075636">
    <property type="component" value="Unassembled WGS sequence"/>
</dbReference>
<name>A0A149TN70_9PROT</name>
<reference evidence="4 5" key="1">
    <citation type="submission" date="2015-06" db="EMBL/GenBank/DDBJ databases">
        <title>Improved classification and identification of acetic acid bacteria using matrix-assisted laser desorption/ionization time-of-flight mass spectrometry; Gluconobacter nephelii and Gluconobacter uchimurae are later heterotypic synonyms of Gluconobacter japonicus and Gluconobacter oxydans, respectively.</title>
        <authorList>
            <person name="Li L."/>
            <person name="Cleenwerck I."/>
            <person name="De Vuyst L."/>
            <person name="Vandamme P."/>
        </authorList>
    </citation>
    <scope>NUCLEOTIDE SEQUENCE [LARGE SCALE GENOMIC DNA]</scope>
    <source>
        <strain evidence="4 5">LMG 1768</strain>
    </source>
</reference>
<evidence type="ECO:0000256" key="1">
    <source>
        <dbReference type="SAM" id="Phobius"/>
    </source>
</evidence>
<comment type="caution">
    <text evidence="4">The sequence shown here is derived from an EMBL/GenBank/DDBJ whole genome shotgun (WGS) entry which is preliminary data.</text>
</comment>
<dbReference type="Pfam" id="PF23471">
    <property type="entry name" value="Cap15_TM"/>
    <property type="match status" value="1"/>
</dbReference>
<dbReference type="InterPro" id="IPR056338">
    <property type="entry name" value="Cap15-like_TM"/>
</dbReference>
<feature type="domain" description="Cap1-like TM helices" evidence="3">
    <location>
        <begin position="16"/>
        <end position="80"/>
    </location>
</feature>
<evidence type="ECO:0000313" key="4">
    <source>
        <dbReference type="EMBL" id="KXV50874.1"/>
    </source>
</evidence>
<dbReference type="OrthoDB" id="7505004at2"/>
<keyword evidence="1" id="KW-1133">Transmembrane helix</keyword>
<keyword evidence="1" id="KW-0472">Membrane</keyword>
<proteinExistence type="predicted"/>
<sequence>MELEHEYALLGGMNRAKVGRYLSIAAAGISALVMLGVLALWNVAKALGLPSNIPPSILSLIGAGTVFTVLYWFINNYAWRWAPLGGWLKAPDLSGAWACEGSTLNLDGSTQYNWSGRIVIIQSWEKIRVRLKTSTSGSNSIAAALLCDEADGFRLLYNYRNDPKLGQPDLQSHCGFTDLVFSHDLQSAEGEYFNGQGRYTFGTMRLTREDR</sequence>
<dbReference type="Pfam" id="PF18153">
    <property type="entry name" value="Cap15_CD_rec"/>
    <property type="match status" value="1"/>
</dbReference>
<keyword evidence="1" id="KW-0812">Transmembrane</keyword>
<protein>
    <submittedName>
        <fullName evidence="4">Uncharacterized protein</fullName>
    </submittedName>
</protein>
<evidence type="ECO:0000259" key="3">
    <source>
        <dbReference type="Pfam" id="PF23471"/>
    </source>
</evidence>
<dbReference type="PATRIC" id="fig|318683.6.peg.3184"/>
<dbReference type="RefSeq" id="WP_062105807.1">
    <property type="nucleotide sequence ID" value="NZ_LHZR01000065.1"/>
</dbReference>
<organism evidence="4 5">
    <name type="scientific">Gluconobacter albidus</name>
    <dbReference type="NCBI Taxonomy" id="318683"/>
    <lineage>
        <taxon>Bacteria</taxon>
        <taxon>Pseudomonadati</taxon>
        <taxon>Pseudomonadota</taxon>
        <taxon>Alphaproteobacteria</taxon>
        <taxon>Acetobacterales</taxon>
        <taxon>Acetobacteraceae</taxon>
        <taxon>Gluconobacter</taxon>
    </lineage>
</organism>
<feature type="transmembrane region" description="Helical" evidence="1">
    <location>
        <begin position="53"/>
        <end position="74"/>
    </location>
</feature>
<gene>
    <name evidence="4" type="ORF">AD945_01085</name>
</gene>
<dbReference type="AlphaFoldDB" id="A0A149TN70"/>
<dbReference type="EMBL" id="LHZR01000065">
    <property type="protein sequence ID" value="KXV50874.1"/>
    <property type="molecule type" value="Genomic_DNA"/>
</dbReference>
<accession>A0A149TN70</accession>
<evidence type="ECO:0000313" key="5">
    <source>
        <dbReference type="Proteomes" id="UP000075636"/>
    </source>
</evidence>
<feature type="transmembrane region" description="Helical" evidence="1">
    <location>
        <begin position="21"/>
        <end position="41"/>
    </location>
</feature>
<dbReference type="InterPro" id="IPR041208">
    <property type="entry name" value="Cap15"/>
</dbReference>
<feature type="domain" description="CD-NTase-associated protein 15" evidence="2">
    <location>
        <begin position="89"/>
        <end position="208"/>
    </location>
</feature>